<feature type="transmembrane region" description="Helical" evidence="1">
    <location>
        <begin position="137"/>
        <end position="153"/>
    </location>
</feature>
<comment type="caution">
    <text evidence="2">The sequence shown here is derived from an EMBL/GenBank/DDBJ whole genome shotgun (WGS) entry which is preliminary data.</text>
</comment>
<evidence type="ECO:0000256" key="1">
    <source>
        <dbReference type="SAM" id="Phobius"/>
    </source>
</evidence>
<dbReference type="EMBL" id="VKHT01000363">
    <property type="protein sequence ID" value="MBB0244988.1"/>
    <property type="molecule type" value="Genomic_DNA"/>
</dbReference>
<gene>
    <name evidence="2" type="ORF">FNQ90_12935</name>
</gene>
<feature type="transmembrane region" description="Helical" evidence="1">
    <location>
        <begin position="111"/>
        <end position="130"/>
    </location>
</feature>
<dbReference type="AlphaFoldDB" id="A0A7W3TDW5"/>
<organism evidence="2 3">
    <name type="scientific">Streptomyces alkaliphilus</name>
    <dbReference type="NCBI Taxonomy" id="1472722"/>
    <lineage>
        <taxon>Bacteria</taxon>
        <taxon>Bacillati</taxon>
        <taxon>Actinomycetota</taxon>
        <taxon>Actinomycetes</taxon>
        <taxon>Kitasatosporales</taxon>
        <taxon>Streptomycetaceae</taxon>
        <taxon>Streptomyces</taxon>
    </lineage>
</organism>
<proteinExistence type="predicted"/>
<name>A0A7W3TDW5_9ACTN</name>
<keyword evidence="3" id="KW-1185">Reference proteome</keyword>
<evidence type="ECO:0000313" key="2">
    <source>
        <dbReference type="EMBL" id="MBB0244988.1"/>
    </source>
</evidence>
<keyword evidence="1" id="KW-0812">Transmembrane</keyword>
<accession>A0A7W3TDW5</accession>
<keyword evidence="1" id="KW-1133">Transmembrane helix</keyword>
<protein>
    <submittedName>
        <fullName evidence="2">Uncharacterized protein</fullName>
    </submittedName>
</protein>
<dbReference type="RefSeq" id="WP_182606536.1">
    <property type="nucleotide sequence ID" value="NZ_VKHT01000363.1"/>
</dbReference>
<sequence>MRAGRWLLRGVLAAVALLILASGVWTSWDTMRHALGGGGGERGTLTLQECGRDACAGSFEPFSGAPTGDDIPPSVVLAQSVGRSAGETMSVALRPGTVEAVRTGGPGVMEAALPFAGALMLASLVVGGGLRMARTGWAIGISGIILLGGIFLTW</sequence>
<dbReference type="Proteomes" id="UP000538929">
    <property type="component" value="Unassembled WGS sequence"/>
</dbReference>
<keyword evidence="1" id="KW-0472">Membrane</keyword>
<evidence type="ECO:0000313" key="3">
    <source>
        <dbReference type="Proteomes" id="UP000538929"/>
    </source>
</evidence>
<reference evidence="3" key="1">
    <citation type="submission" date="2019-10" db="EMBL/GenBank/DDBJ databases">
        <title>Streptomyces sp. nov., a novel actinobacterium isolated from alkaline environment.</title>
        <authorList>
            <person name="Golinska P."/>
        </authorList>
    </citation>
    <scope>NUCLEOTIDE SEQUENCE [LARGE SCALE GENOMIC DNA]</scope>
    <source>
        <strain evidence="3">DSM 42118</strain>
    </source>
</reference>